<keyword evidence="6" id="KW-0812">Transmembrane</keyword>
<keyword evidence="4" id="KW-0233">DNA recombination</keyword>
<evidence type="ECO:0000256" key="4">
    <source>
        <dbReference type="ARBA" id="ARBA00023172"/>
    </source>
</evidence>
<name>A0A4S2F2N7_9ACTN</name>
<dbReference type="EMBL" id="SRYE01000001">
    <property type="protein sequence ID" value="TGY63218.1"/>
    <property type="molecule type" value="Genomic_DNA"/>
</dbReference>
<organism evidence="7 8">
    <name type="scientific">Muricaecibacterium torontonense</name>
    <dbReference type="NCBI Taxonomy" id="3032871"/>
    <lineage>
        <taxon>Bacteria</taxon>
        <taxon>Bacillati</taxon>
        <taxon>Actinomycetota</taxon>
        <taxon>Coriobacteriia</taxon>
        <taxon>Coriobacteriales</taxon>
        <taxon>Atopobiaceae</taxon>
        <taxon>Muricaecibacterium</taxon>
    </lineage>
</organism>
<dbReference type="Proteomes" id="UP000310263">
    <property type="component" value="Unassembled WGS sequence"/>
</dbReference>
<reference evidence="7 8" key="1">
    <citation type="submission" date="2019-04" db="EMBL/GenBank/DDBJ databases">
        <title>Microbes associate with the intestines of laboratory mice.</title>
        <authorList>
            <person name="Navarre W."/>
            <person name="Wong E."/>
            <person name="Huang K."/>
            <person name="Tropini C."/>
            <person name="Ng K."/>
            <person name="Yu B."/>
        </authorList>
    </citation>
    <scope>NUCLEOTIDE SEQUENCE [LARGE SCALE GENOMIC DNA]</scope>
    <source>
        <strain evidence="7 8">NM07_P-09</strain>
    </source>
</reference>
<keyword evidence="8" id="KW-1185">Reference proteome</keyword>
<keyword evidence="3" id="KW-0175">Coiled coil</keyword>
<keyword evidence="6" id="KW-1133">Transmembrane helix</keyword>
<dbReference type="PANTHER" id="PTHR30563:SF0">
    <property type="entry name" value="DNA RECOMBINATION PROTEIN RMUC"/>
    <property type="match status" value="1"/>
</dbReference>
<evidence type="ECO:0000313" key="7">
    <source>
        <dbReference type="EMBL" id="TGY63218.1"/>
    </source>
</evidence>
<dbReference type="PANTHER" id="PTHR30563">
    <property type="entry name" value="DNA RECOMBINATION PROTEIN RMUC"/>
    <property type="match status" value="1"/>
</dbReference>
<feature type="transmembrane region" description="Helical" evidence="6">
    <location>
        <begin position="21"/>
        <end position="42"/>
    </location>
</feature>
<dbReference type="GO" id="GO:0006310">
    <property type="term" value="P:DNA recombination"/>
    <property type="evidence" value="ECO:0007669"/>
    <property type="project" value="UniProtKB-KW"/>
</dbReference>
<dbReference type="Pfam" id="PF02646">
    <property type="entry name" value="RmuC"/>
    <property type="match status" value="1"/>
</dbReference>
<dbReference type="OrthoDB" id="370725at2"/>
<evidence type="ECO:0000313" key="8">
    <source>
        <dbReference type="Proteomes" id="UP000310263"/>
    </source>
</evidence>
<keyword evidence="6" id="KW-0472">Membrane</keyword>
<protein>
    <submittedName>
        <fullName evidence="7">DNA recombination protein RmuC</fullName>
    </submittedName>
</protein>
<evidence type="ECO:0000256" key="1">
    <source>
        <dbReference type="ARBA" id="ARBA00003416"/>
    </source>
</evidence>
<sequence>MFDTLRACSCSVRGAGSAMSVGEICAIAVAVGAAAIALWSLAKLRQDTQSQQNADTGVQTRLLDQQSQVLGRLDGLAQTSAAMAGRVDELRRDVTAQLGTDRDRTDARLAHMDQTLAGALTQLRQDNTHQLDELRQTVDQKLTAAINEQLSVSFAQISRQLEAVYRGLGDMQNLAGSVGDLKRVLSGVKTRGILGEVQLGAILEDILAPSQYLENAATKPGSRDRVEYAVKLPVAQGDPVLLPIDAKFPGDTYVALLDAYDTGDKAQIAAAKKHLQDRILSEASDIASKYVAPPHTTAFGVLFVPFEGLYAEVVSLPGLLETLQRTYNVVVTGPSTMAALINSLALSYQTFELQQRTDEVLRILQAVKAELPRYQEALIKAKRQIDTASNTVESIITTRTNVMERKLRSIALPTQEGGAGSTAGSDPFELEGEEL</sequence>
<dbReference type="AlphaFoldDB" id="A0A4S2F2N7"/>
<gene>
    <name evidence="7" type="primary">rmuC</name>
    <name evidence="7" type="ORF">E5334_01570</name>
</gene>
<evidence type="ECO:0000256" key="5">
    <source>
        <dbReference type="SAM" id="MobiDB-lite"/>
    </source>
</evidence>
<evidence type="ECO:0000256" key="6">
    <source>
        <dbReference type="SAM" id="Phobius"/>
    </source>
</evidence>
<accession>A0A4S2F2N7</accession>
<comment type="similarity">
    <text evidence="2">Belongs to the RmuC family.</text>
</comment>
<proteinExistence type="inferred from homology"/>
<evidence type="ECO:0000256" key="3">
    <source>
        <dbReference type="ARBA" id="ARBA00023054"/>
    </source>
</evidence>
<feature type="region of interest" description="Disordered" evidence="5">
    <location>
        <begin position="413"/>
        <end position="435"/>
    </location>
</feature>
<dbReference type="InterPro" id="IPR003798">
    <property type="entry name" value="DNA_recombination_RmuC"/>
</dbReference>
<comment type="function">
    <text evidence="1">Involved in DNA recombination.</text>
</comment>
<comment type="caution">
    <text evidence="7">The sequence shown here is derived from an EMBL/GenBank/DDBJ whole genome shotgun (WGS) entry which is preliminary data.</text>
</comment>
<evidence type="ECO:0000256" key="2">
    <source>
        <dbReference type="ARBA" id="ARBA00009840"/>
    </source>
</evidence>